<evidence type="ECO:0000256" key="7">
    <source>
        <dbReference type="RuleBase" id="RU363032"/>
    </source>
</evidence>
<dbReference type="Pfam" id="PF00528">
    <property type="entry name" value="BPD_transp_1"/>
    <property type="match status" value="1"/>
</dbReference>
<dbReference type="KEGG" id="byl:A4V09_03640"/>
<feature type="transmembrane region" description="Helical" evidence="7">
    <location>
        <begin position="241"/>
        <end position="262"/>
    </location>
</feature>
<dbReference type="PANTHER" id="PTHR43744:SF12">
    <property type="entry name" value="ABC TRANSPORTER PERMEASE PROTEIN MG189-RELATED"/>
    <property type="match status" value="1"/>
</dbReference>
<dbReference type="Gene3D" id="1.10.3720.10">
    <property type="entry name" value="MetI-like"/>
    <property type="match status" value="1"/>
</dbReference>
<feature type="transmembrane region" description="Helical" evidence="7">
    <location>
        <begin position="79"/>
        <end position="98"/>
    </location>
</feature>
<keyword evidence="3" id="KW-1003">Cell membrane</keyword>
<evidence type="ECO:0000256" key="1">
    <source>
        <dbReference type="ARBA" id="ARBA00004651"/>
    </source>
</evidence>
<organism evidence="9 10">
    <name type="scientific">Blautia pseudococcoides</name>
    <dbReference type="NCBI Taxonomy" id="1796616"/>
    <lineage>
        <taxon>Bacteria</taxon>
        <taxon>Bacillati</taxon>
        <taxon>Bacillota</taxon>
        <taxon>Clostridia</taxon>
        <taxon>Lachnospirales</taxon>
        <taxon>Lachnospiraceae</taxon>
        <taxon>Blautia</taxon>
    </lineage>
</organism>
<evidence type="ECO:0000256" key="3">
    <source>
        <dbReference type="ARBA" id="ARBA00022475"/>
    </source>
</evidence>
<evidence type="ECO:0000313" key="10">
    <source>
        <dbReference type="Proteomes" id="UP000092574"/>
    </source>
</evidence>
<protein>
    <submittedName>
        <fullName evidence="9">Sugar ABC transporter permease</fullName>
    </submittedName>
</protein>
<dbReference type="PANTHER" id="PTHR43744">
    <property type="entry name" value="ABC TRANSPORTER PERMEASE PROTEIN MG189-RELATED-RELATED"/>
    <property type="match status" value="1"/>
</dbReference>
<keyword evidence="4 7" id="KW-0812">Transmembrane</keyword>
<feature type="domain" description="ABC transmembrane type-1" evidence="8">
    <location>
        <begin position="73"/>
        <end position="262"/>
    </location>
</feature>
<sequence>MSNKKKKLIGKVTAHLILILGSVIMLVPFFWMLSSSFKSLGEVFVFPPTLFGERLVWENYTQISGRFDYFAYFLNSVKVSAWVVFFQVFTSATAGYVFAKMNFKGRDKIFTLYLATMMIPFHVTVITNFLQMSMYGLVNTLWSLMLPASVSAFGTFLMRQFFITVPNELVEAAKIDGCNPIVTFLRIAFPMAKSTIATLCIFCFMNVWNDYFTPLIYINDARKYTLPLGLASMKGMYSTDWPVLMASSVIAVLPVLIAFLCAQDAFVKGVMMSGMKD</sequence>
<dbReference type="Proteomes" id="UP000092574">
    <property type="component" value="Chromosome"/>
</dbReference>
<evidence type="ECO:0000256" key="4">
    <source>
        <dbReference type="ARBA" id="ARBA00022692"/>
    </source>
</evidence>
<dbReference type="GO" id="GO:0055085">
    <property type="term" value="P:transmembrane transport"/>
    <property type="evidence" value="ECO:0007669"/>
    <property type="project" value="InterPro"/>
</dbReference>
<name>A0A1C7I5K6_9FIRM</name>
<reference evidence="9" key="1">
    <citation type="submission" date="2017-04" db="EMBL/GenBank/DDBJ databases">
        <title>Complete Genome Sequences of Twelve Strains of a Stable Defined Moderately Diverse Mouse Microbiota 2 (sDMDMm2).</title>
        <authorList>
            <person name="Uchimura Y."/>
            <person name="Wyss M."/>
            <person name="Brugiroux S."/>
            <person name="Limenitakis J.P."/>
            <person name="Stecher B."/>
            <person name="McCoy K.D."/>
            <person name="Macpherson A.J."/>
        </authorList>
    </citation>
    <scope>NUCLEOTIDE SEQUENCE</scope>
    <source>
        <strain evidence="9">YL58</strain>
    </source>
</reference>
<comment type="similarity">
    <text evidence="7">Belongs to the binding-protein-dependent transport system permease family.</text>
</comment>
<evidence type="ECO:0000256" key="2">
    <source>
        <dbReference type="ARBA" id="ARBA00022448"/>
    </source>
</evidence>
<accession>A0A1C7I5K6</accession>
<dbReference type="PROSITE" id="PS50928">
    <property type="entry name" value="ABC_TM1"/>
    <property type="match status" value="1"/>
</dbReference>
<proteinExistence type="inferred from homology"/>
<dbReference type="InterPro" id="IPR000515">
    <property type="entry name" value="MetI-like"/>
</dbReference>
<keyword evidence="5 7" id="KW-1133">Transmembrane helix</keyword>
<dbReference type="RefSeq" id="WP_065541152.1">
    <property type="nucleotide sequence ID" value="NZ_CP015405.2"/>
</dbReference>
<dbReference type="InterPro" id="IPR035906">
    <property type="entry name" value="MetI-like_sf"/>
</dbReference>
<dbReference type="AlphaFoldDB" id="A0A1C7I5K6"/>
<dbReference type="STRING" id="1796616.A4V09_03640"/>
<feature type="transmembrane region" description="Helical" evidence="7">
    <location>
        <begin position="183"/>
        <end position="208"/>
    </location>
</feature>
<feature type="transmembrane region" description="Helical" evidence="7">
    <location>
        <begin position="110"/>
        <end position="130"/>
    </location>
</feature>
<feature type="transmembrane region" description="Helical" evidence="7">
    <location>
        <begin position="142"/>
        <end position="162"/>
    </location>
</feature>
<keyword evidence="10" id="KW-1185">Reference proteome</keyword>
<dbReference type="GO" id="GO:0005886">
    <property type="term" value="C:plasma membrane"/>
    <property type="evidence" value="ECO:0007669"/>
    <property type="project" value="UniProtKB-SubCell"/>
</dbReference>
<evidence type="ECO:0000256" key="5">
    <source>
        <dbReference type="ARBA" id="ARBA00022989"/>
    </source>
</evidence>
<keyword evidence="6 7" id="KW-0472">Membrane</keyword>
<dbReference type="OrthoDB" id="9787837at2"/>
<evidence type="ECO:0000256" key="6">
    <source>
        <dbReference type="ARBA" id="ARBA00023136"/>
    </source>
</evidence>
<keyword evidence="2 7" id="KW-0813">Transport</keyword>
<dbReference type="CDD" id="cd06261">
    <property type="entry name" value="TM_PBP2"/>
    <property type="match status" value="1"/>
</dbReference>
<gene>
    <name evidence="9" type="ORF">A4V09_03640</name>
</gene>
<evidence type="ECO:0000313" key="9">
    <source>
        <dbReference type="EMBL" id="ANU74930.1"/>
    </source>
</evidence>
<evidence type="ECO:0000259" key="8">
    <source>
        <dbReference type="PROSITE" id="PS50928"/>
    </source>
</evidence>
<comment type="subcellular location">
    <subcellularLocation>
        <location evidence="1 7">Cell membrane</location>
        <topology evidence="1 7">Multi-pass membrane protein</topology>
    </subcellularLocation>
</comment>
<feature type="transmembrane region" description="Helical" evidence="7">
    <location>
        <begin position="12"/>
        <end position="33"/>
    </location>
</feature>
<dbReference type="EMBL" id="CP015405">
    <property type="protein sequence ID" value="ANU74930.1"/>
    <property type="molecule type" value="Genomic_DNA"/>
</dbReference>
<dbReference type="SUPFAM" id="SSF161098">
    <property type="entry name" value="MetI-like"/>
    <property type="match status" value="1"/>
</dbReference>